<dbReference type="Proteomes" id="UP000789375">
    <property type="component" value="Unassembled WGS sequence"/>
</dbReference>
<reference evidence="1" key="1">
    <citation type="submission" date="2021-06" db="EMBL/GenBank/DDBJ databases">
        <authorList>
            <person name="Kallberg Y."/>
            <person name="Tangrot J."/>
            <person name="Rosling A."/>
        </authorList>
    </citation>
    <scope>NUCLEOTIDE SEQUENCE</scope>
    <source>
        <strain evidence="1">87-6 pot B 2015</strain>
    </source>
</reference>
<dbReference type="AlphaFoldDB" id="A0A9N9F711"/>
<name>A0A9N9F711_FUNMO</name>
<protein>
    <submittedName>
        <fullName evidence="1">12657_t:CDS:1</fullName>
    </submittedName>
</protein>
<comment type="caution">
    <text evidence="1">The sequence shown here is derived from an EMBL/GenBank/DDBJ whole genome shotgun (WGS) entry which is preliminary data.</text>
</comment>
<evidence type="ECO:0000313" key="1">
    <source>
        <dbReference type="EMBL" id="CAG8513972.1"/>
    </source>
</evidence>
<gene>
    <name evidence="1" type="ORF">FMOSSE_LOCUS4686</name>
</gene>
<sequence>NNECYTTDLKGIPELQKYNQPNVEAGYSRGKRAQLLNETSQKMVDSRSNNCSKLVIFMAIVPRILAHDPYAYHVSFTFVNLNTMTISF</sequence>
<proteinExistence type="predicted"/>
<organism evidence="1 2">
    <name type="scientific">Funneliformis mosseae</name>
    <name type="common">Endomycorrhizal fungus</name>
    <name type="synonym">Glomus mosseae</name>
    <dbReference type="NCBI Taxonomy" id="27381"/>
    <lineage>
        <taxon>Eukaryota</taxon>
        <taxon>Fungi</taxon>
        <taxon>Fungi incertae sedis</taxon>
        <taxon>Mucoromycota</taxon>
        <taxon>Glomeromycotina</taxon>
        <taxon>Glomeromycetes</taxon>
        <taxon>Glomerales</taxon>
        <taxon>Glomeraceae</taxon>
        <taxon>Funneliformis</taxon>
    </lineage>
</organism>
<dbReference type="EMBL" id="CAJVPP010000809">
    <property type="protein sequence ID" value="CAG8513972.1"/>
    <property type="molecule type" value="Genomic_DNA"/>
</dbReference>
<accession>A0A9N9F711</accession>
<feature type="non-terminal residue" evidence="1">
    <location>
        <position position="88"/>
    </location>
</feature>
<keyword evidence="2" id="KW-1185">Reference proteome</keyword>
<evidence type="ECO:0000313" key="2">
    <source>
        <dbReference type="Proteomes" id="UP000789375"/>
    </source>
</evidence>